<comment type="caution">
    <text evidence="1">The sequence shown here is derived from an EMBL/GenBank/DDBJ whole genome shotgun (WGS) entry which is preliminary data.</text>
</comment>
<reference evidence="2" key="1">
    <citation type="journal article" date="2024" name="IScience">
        <title>Strigolactones Initiate the Formation of Haustorium-like Structures in Castilleja.</title>
        <authorList>
            <person name="Buerger M."/>
            <person name="Peterson D."/>
            <person name="Chory J."/>
        </authorList>
    </citation>
    <scope>NUCLEOTIDE SEQUENCE [LARGE SCALE GENOMIC DNA]</scope>
</reference>
<accession>A0ABD3DKI1</accession>
<evidence type="ECO:0000313" key="1">
    <source>
        <dbReference type="EMBL" id="KAL3642172.1"/>
    </source>
</evidence>
<dbReference type="EMBL" id="JAVIJP010000016">
    <property type="protein sequence ID" value="KAL3642172.1"/>
    <property type="molecule type" value="Genomic_DNA"/>
</dbReference>
<dbReference type="Proteomes" id="UP001632038">
    <property type="component" value="Unassembled WGS sequence"/>
</dbReference>
<protein>
    <submittedName>
        <fullName evidence="1">Uncharacterized protein</fullName>
    </submittedName>
</protein>
<evidence type="ECO:0000313" key="2">
    <source>
        <dbReference type="Proteomes" id="UP001632038"/>
    </source>
</evidence>
<keyword evidence="2" id="KW-1185">Reference proteome</keyword>
<proteinExistence type="predicted"/>
<dbReference type="AlphaFoldDB" id="A0ABD3DKI1"/>
<organism evidence="1 2">
    <name type="scientific">Castilleja foliolosa</name>
    <dbReference type="NCBI Taxonomy" id="1961234"/>
    <lineage>
        <taxon>Eukaryota</taxon>
        <taxon>Viridiplantae</taxon>
        <taxon>Streptophyta</taxon>
        <taxon>Embryophyta</taxon>
        <taxon>Tracheophyta</taxon>
        <taxon>Spermatophyta</taxon>
        <taxon>Magnoliopsida</taxon>
        <taxon>eudicotyledons</taxon>
        <taxon>Gunneridae</taxon>
        <taxon>Pentapetalae</taxon>
        <taxon>asterids</taxon>
        <taxon>lamiids</taxon>
        <taxon>Lamiales</taxon>
        <taxon>Orobanchaceae</taxon>
        <taxon>Pedicularideae</taxon>
        <taxon>Castillejinae</taxon>
        <taxon>Castilleja</taxon>
    </lineage>
</organism>
<name>A0ABD3DKI1_9LAMI</name>
<sequence>MVLGTLGQQVAIETLSRFFQQLLLHPCTSSEKSSLE</sequence>
<gene>
    <name evidence="1" type="ORF">CASFOL_012987</name>
</gene>